<accession>A0A3D9KZ05</accession>
<keyword evidence="5" id="KW-0998">Cell outer membrane</keyword>
<keyword evidence="9" id="KW-1185">Reference proteome</keyword>
<evidence type="ECO:0000256" key="3">
    <source>
        <dbReference type="ARBA" id="ARBA00022729"/>
    </source>
</evidence>
<keyword evidence="4" id="KW-0472">Membrane</keyword>
<sequence>MATIMKILTKLRTVFVLILSVGLGACEDFLVEEPQTEITEASFFDSEENARLAVNGMYDVLGWGQVTNTAPGFYHSYEFLIGDICSDNAEKGSTDSDQSGIQDLKEFKASGSTGNIIGMWNIHWIAIGRANLVLKNLKDAAFDAEVKNEMEGEARFVRAYAYFLLARIYGGLPIFREPVTSDQINRREFTRAPLFKVYELIEEDLRFAMEHLPEKGVREIGRANKGAAAAYLARAIMYQLGTDNTNQHEWSEVLDLTDQFINGAFGSYALAANYAEIYEPEGENNSESIFEIQAVDTGTDMGGTGSIGPSVGSQWTVFTNPLSLGGWGFNTPSADLAANYEANDPRRPATALAAGEYAFGVQMIASERNKTGYYSRKAMADPNDTSLWVTQKGSGQNIRHFRYADILLMNAEAAWHQGNFGQAVARLTEIRNRASQSTYPKGWNPANPSGYEPTGFAPLDNSVIPASGPALLDFIYAERRRELGMEHLRFWDMVRTGQFMARMESLYGAEIAQAALDHSITASHPEAEGQEIVNPVPVFPIPSIETNNWNILQNRNY</sequence>
<dbReference type="Pfam" id="PF07980">
    <property type="entry name" value="SusD_RagB"/>
    <property type="match status" value="1"/>
</dbReference>
<dbReference type="SUPFAM" id="SSF48452">
    <property type="entry name" value="TPR-like"/>
    <property type="match status" value="1"/>
</dbReference>
<gene>
    <name evidence="8" type="ORF">C7460_11856</name>
</gene>
<dbReference type="PROSITE" id="PS51257">
    <property type="entry name" value="PROKAR_LIPOPROTEIN"/>
    <property type="match status" value="1"/>
</dbReference>
<dbReference type="GO" id="GO:0009279">
    <property type="term" value="C:cell outer membrane"/>
    <property type="evidence" value="ECO:0007669"/>
    <property type="project" value="UniProtKB-SubCell"/>
</dbReference>
<dbReference type="Gene3D" id="1.25.40.390">
    <property type="match status" value="1"/>
</dbReference>
<dbReference type="OrthoDB" id="636214at2"/>
<evidence type="ECO:0000313" key="8">
    <source>
        <dbReference type="EMBL" id="RED95279.1"/>
    </source>
</evidence>
<name>A0A3D9KZ05_MARFU</name>
<reference evidence="8 9" key="1">
    <citation type="submission" date="2018-07" db="EMBL/GenBank/DDBJ databases">
        <title>Genomic Encyclopedia of Type Strains, Phase IV (KMG-IV): sequencing the most valuable type-strain genomes for metagenomic binning, comparative biology and taxonomic classification.</title>
        <authorList>
            <person name="Goeker M."/>
        </authorList>
    </citation>
    <scope>NUCLEOTIDE SEQUENCE [LARGE SCALE GENOMIC DNA]</scope>
    <source>
        <strain evidence="8 9">DSM 4134</strain>
    </source>
</reference>
<dbReference type="AlphaFoldDB" id="A0A3D9KZ05"/>
<comment type="caution">
    <text evidence="8">The sequence shown here is derived from an EMBL/GenBank/DDBJ whole genome shotgun (WGS) entry which is preliminary data.</text>
</comment>
<keyword evidence="3" id="KW-0732">Signal</keyword>
<dbReference type="Proteomes" id="UP000256779">
    <property type="component" value="Unassembled WGS sequence"/>
</dbReference>
<dbReference type="InterPro" id="IPR012944">
    <property type="entry name" value="SusD_RagB_dom"/>
</dbReference>
<feature type="domain" description="SusD-like N-terminal" evidence="7">
    <location>
        <begin position="81"/>
        <end position="234"/>
    </location>
</feature>
<feature type="domain" description="RagB/SusD" evidence="6">
    <location>
        <begin position="365"/>
        <end position="557"/>
    </location>
</feature>
<comment type="subcellular location">
    <subcellularLocation>
        <location evidence="1">Cell outer membrane</location>
    </subcellularLocation>
</comment>
<evidence type="ECO:0000256" key="1">
    <source>
        <dbReference type="ARBA" id="ARBA00004442"/>
    </source>
</evidence>
<evidence type="ECO:0000256" key="5">
    <source>
        <dbReference type="ARBA" id="ARBA00023237"/>
    </source>
</evidence>
<dbReference type="InterPro" id="IPR011990">
    <property type="entry name" value="TPR-like_helical_dom_sf"/>
</dbReference>
<dbReference type="EMBL" id="QREG01000018">
    <property type="protein sequence ID" value="RED95279.1"/>
    <property type="molecule type" value="Genomic_DNA"/>
</dbReference>
<comment type="similarity">
    <text evidence="2">Belongs to the SusD family.</text>
</comment>
<evidence type="ECO:0000259" key="6">
    <source>
        <dbReference type="Pfam" id="PF07980"/>
    </source>
</evidence>
<protein>
    <submittedName>
        <fullName evidence="8">Putative outer membrane starch-binding protein</fullName>
    </submittedName>
</protein>
<organism evidence="8 9">
    <name type="scientific">Marinoscillum furvescens DSM 4134</name>
    <dbReference type="NCBI Taxonomy" id="1122208"/>
    <lineage>
        <taxon>Bacteria</taxon>
        <taxon>Pseudomonadati</taxon>
        <taxon>Bacteroidota</taxon>
        <taxon>Cytophagia</taxon>
        <taxon>Cytophagales</taxon>
        <taxon>Reichenbachiellaceae</taxon>
        <taxon>Marinoscillum</taxon>
    </lineage>
</organism>
<evidence type="ECO:0000259" key="7">
    <source>
        <dbReference type="Pfam" id="PF14322"/>
    </source>
</evidence>
<proteinExistence type="inferred from homology"/>
<evidence type="ECO:0000313" key="9">
    <source>
        <dbReference type="Proteomes" id="UP000256779"/>
    </source>
</evidence>
<dbReference type="Pfam" id="PF14322">
    <property type="entry name" value="SusD-like_3"/>
    <property type="match status" value="1"/>
</dbReference>
<evidence type="ECO:0000256" key="4">
    <source>
        <dbReference type="ARBA" id="ARBA00023136"/>
    </source>
</evidence>
<dbReference type="InterPro" id="IPR033985">
    <property type="entry name" value="SusD-like_N"/>
</dbReference>
<evidence type="ECO:0000256" key="2">
    <source>
        <dbReference type="ARBA" id="ARBA00006275"/>
    </source>
</evidence>